<dbReference type="GO" id="GO:0004843">
    <property type="term" value="F:cysteine-type deubiquitinase activity"/>
    <property type="evidence" value="ECO:0007669"/>
    <property type="project" value="UniProtKB-UniRule"/>
</dbReference>
<dbReference type="InterPro" id="IPR029071">
    <property type="entry name" value="Ubiquitin-like_domsf"/>
</dbReference>
<proteinExistence type="inferred from homology"/>
<dbReference type="InterPro" id="IPR028889">
    <property type="entry name" value="USP"/>
</dbReference>
<keyword evidence="3 6" id="KW-0833">Ubl conjugation pathway</keyword>
<comment type="similarity">
    <text evidence="6">Belongs to the peptidase C19 family.</text>
</comment>
<dbReference type="OrthoDB" id="333239at2759"/>
<dbReference type="EC" id="3.4.19.12" evidence="6"/>
<name>A0A2T9ZIC6_9FUNG</name>
<evidence type="ECO:0000256" key="1">
    <source>
        <dbReference type="ARBA" id="ARBA00000707"/>
    </source>
</evidence>
<dbReference type="AlphaFoldDB" id="A0A2T9ZIC6"/>
<dbReference type="SUPFAM" id="SSF54236">
    <property type="entry name" value="Ubiquitin-like"/>
    <property type="match status" value="1"/>
</dbReference>
<reference evidence="10 11" key="1">
    <citation type="journal article" date="2018" name="MBio">
        <title>Comparative Genomics Reveals the Core Gene Toolbox for the Fungus-Insect Symbiosis.</title>
        <authorList>
            <person name="Wang Y."/>
            <person name="Stata M."/>
            <person name="Wang W."/>
            <person name="Stajich J.E."/>
            <person name="White M.M."/>
            <person name="Moncalvo J.M."/>
        </authorList>
    </citation>
    <scope>NUCLEOTIDE SEQUENCE [LARGE SCALE GENOMIC DNA]</scope>
    <source>
        <strain evidence="10 11">SC-DP-2</strain>
    </source>
</reference>
<dbReference type="InterPro" id="IPR044635">
    <property type="entry name" value="UBP14-like"/>
</dbReference>
<feature type="domain" description="Ubiquitin-like" evidence="8">
    <location>
        <begin position="4"/>
        <end position="72"/>
    </location>
</feature>
<dbReference type="PROSITE" id="PS00973">
    <property type="entry name" value="USP_2"/>
    <property type="match status" value="1"/>
</dbReference>
<dbReference type="EMBL" id="MBFS01000134">
    <property type="protein sequence ID" value="PVV04345.1"/>
    <property type="molecule type" value="Genomic_DNA"/>
</dbReference>
<evidence type="ECO:0000313" key="11">
    <source>
        <dbReference type="Proteomes" id="UP000245609"/>
    </source>
</evidence>
<dbReference type="SUPFAM" id="SSF54001">
    <property type="entry name" value="Cysteine proteinases"/>
    <property type="match status" value="1"/>
</dbReference>
<evidence type="ECO:0000259" key="8">
    <source>
        <dbReference type="PROSITE" id="PS50053"/>
    </source>
</evidence>
<feature type="domain" description="USP" evidence="9">
    <location>
        <begin position="105"/>
        <end position="511"/>
    </location>
</feature>
<organism evidence="10 11">
    <name type="scientific">Smittium megazygosporum</name>
    <dbReference type="NCBI Taxonomy" id="133381"/>
    <lineage>
        <taxon>Eukaryota</taxon>
        <taxon>Fungi</taxon>
        <taxon>Fungi incertae sedis</taxon>
        <taxon>Zoopagomycota</taxon>
        <taxon>Kickxellomycotina</taxon>
        <taxon>Harpellomycetes</taxon>
        <taxon>Harpellales</taxon>
        <taxon>Legeriomycetaceae</taxon>
        <taxon>Smittium</taxon>
    </lineage>
</organism>
<comment type="catalytic activity">
    <reaction evidence="1 6">
        <text>Thiol-dependent hydrolysis of ester, thioester, amide, peptide and isopeptide bonds formed by the C-terminal Gly of ubiquitin (a 76-residue protein attached to proteins as an intracellular targeting signal).</text>
        <dbReference type="EC" id="3.4.19.12"/>
    </reaction>
</comment>
<evidence type="ECO:0000256" key="2">
    <source>
        <dbReference type="ARBA" id="ARBA00022670"/>
    </source>
</evidence>
<dbReference type="PROSITE" id="PS00972">
    <property type="entry name" value="USP_1"/>
    <property type="match status" value="1"/>
</dbReference>
<dbReference type="GO" id="GO:0043161">
    <property type="term" value="P:proteasome-mediated ubiquitin-dependent protein catabolic process"/>
    <property type="evidence" value="ECO:0007669"/>
    <property type="project" value="InterPro"/>
</dbReference>
<feature type="region of interest" description="Disordered" evidence="7">
    <location>
        <begin position="371"/>
        <end position="402"/>
    </location>
</feature>
<accession>A0A2T9ZIC6</accession>
<evidence type="ECO:0000256" key="3">
    <source>
        <dbReference type="ARBA" id="ARBA00022786"/>
    </source>
</evidence>
<evidence type="ECO:0000256" key="7">
    <source>
        <dbReference type="SAM" id="MobiDB-lite"/>
    </source>
</evidence>
<keyword evidence="2 6" id="KW-0645">Protease</keyword>
<dbReference type="Gene3D" id="3.10.20.90">
    <property type="entry name" value="Phosphatidylinositol 3-kinase Catalytic Subunit, Chain A, domain 1"/>
    <property type="match status" value="1"/>
</dbReference>
<dbReference type="PROSITE" id="PS50235">
    <property type="entry name" value="USP_3"/>
    <property type="match status" value="1"/>
</dbReference>
<dbReference type="Proteomes" id="UP000245609">
    <property type="component" value="Unassembled WGS sequence"/>
</dbReference>
<evidence type="ECO:0000256" key="4">
    <source>
        <dbReference type="ARBA" id="ARBA00022801"/>
    </source>
</evidence>
<dbReference type="PROSITE" id="PS50053">
    <property type="entry name" value="UBIQUITIN_2"/>
    <property type="match status" value="1"/>
</dbReference>
<dbReference type="InterPro" id="IPR000626">
    <property type="entry name" value="Ubiquitin-like_dom"/>
</dbReference>
<dbReference type="Pfam" id="PF00443">
    <property type="entry name" value="UCH"/>
    <property type="match status" value="1"/>
</dbReference>
<keyword evidence="4 6" id="KW-0378">Hydrolase</keyword>
<dbReference type="GO" id="GO:0070628">
    <property type="term" value="F:proteasome binding"/>
    <property type="evidence" value="ECO:0007669"/>
    <property type="project" value="TreeGrafter"/>
</dbReference>
<gene>
    <name evidence="10" type="ORF">BB560_001155</name>
</gene>
<dbReference type="PANTHER" id="PTHR43982">
    <property type="entry name" value="UBIQUITIN CARBOXYL-TERMINAL HYDROLASE"/>
    <property type="match status" value="1"/>
</dbReference>
<dbReference type="Pfam" id="PF00240">
    <property type="entry name" value="ubiquitin"/>
    <property type="match status" value="1"/>
</dbReference>
<evidence type="ECO:0000256" key="5">
    <source>
        <dbReference type="ARBA" id="ARBA00022807"/>
    </source>
</evidence>
<evidence type="ECO:0000256" key="6">
    <source>
        <dbReference type="RuleBase" id="RU366025"/>
    </source>
</evidence>
<dbReference type="Gene3D" id="3.90.70.10">
    <property type="entry name" value="Cysteine proteinases"/>
    <property type="match status" value="1"/>
</dbReference>
<dbReference type="GO" id="GO:0061136">
    <property type="term" value="P:regulation of proteasomal protein catabolic process"/>
    <property type="evidence" value="ECO:0007669"/>
    <property type="project" value="TreeGrafter"/>
</dbReference>
<evidence type="ECO:0000259" key="9">
    <source>
        <dbReference type="PROSITE" id="PS50235"/>
    </source>
</evidence>
<dbReference type="InterPro" id="IPR018200">
    <property type="entry name" value="USP_CS"/>
</dbReference>
<dbReference type="InterPro" id="IPR038765">
    <property type="entry name" value="Papain-like_cys_pep_sf"/>
</dbReference>
<dbReference type="STRING" id="133381.A0A2T9ZIC6"/>
<dbReference type="GO" id="GO:0016579">
    <property type="term" value="P:protein deubiquitination"/>
    <property type="evidence" value="ECO:0007669"/>
    <property type="project" value="InterPro"/>
</dbReference>
<evidence type="ECO:0000313" key="10">
    <source>
        <dbReference type="EMBL" id="PVV04345.1"/>
    </source>
</evidence>
<keyword evidence="5 6" id="KW-0788">Thiol protease</keyword>
<keyword evidence="11" id="KW-1185">Reference proteome</keyword>
<protein>
    <recommendedName>
        <fullName evidence="6">Ubiquitin carboxyl-terminal hydrolase</fullName>
        <ecNumber evidence="6">3.4.19.12</ecNumber>
    </recommendedName>
</protein>
<comment type="caution">
    <text evidence="10">The sequence shown here is derived from an EMBL/GenBank/DDBJ whole genome shotgun (WGS) entry which is preliminary data.</text>
</comment>
<dbReference type="SMART" id="SM00213">
    <property type="entry name" value="UBQ"/>
    <property type="match status" value="1"/>
</dbReference>
<dbReference type="InterPro" id="IPR001394">
    <property type="entry name" value="Peptidase_C19_UCH"/>
</dbReference>
<sequence>MTQINIVVKWNGKKFDVEIDTEESGQVLKSIMFSLTGVEPDRQKILIRGKTLKDDDPLSSYNIAPKQVLMMMGSLGESLKAPEQPIKFIEDMSYEELNKSLKQPPGLINLGNTCYMSATIQCLLSIKELTSALNNNQAPKQSSDLKVKLTHSLRDLFESMNKKEGDVMPHVFLSSLRAVYPQFSEKDPRHNMYKQQDADECWNGILSAVDQGVKTENNEPSFVSSHLRGEIVTTYSCIEAPDEPKTEHKEIFGKIDCRIDKTVNYLQQGIKLSLSPKITKHSPTLNRDAEYMASSSISRLPVYLTVHYLRFFWKAKEAVDAKILKNVKFPFELDMSEFCTKELAEKVRPVRQHLLKLKEEKEERFKRQKIAKISQVDDPTADSSSAGVSGANPGKSEKSGESSLVSASLDSIIDESLKQDVGCNPSGLYDLVAVLTHIGRNANSGHYIAWVRKMDIPEDASAENSREDKPKESYWYKFDDDKVSIVNESEIYKLMGGGDWHTAYITLYKAKPLE</sequence>
<dbReference type="PANTHER" id="PTHR43982:SF1">
    <property type="entry name" value="UBIQUITIN CARBOXYL-TERMINAL HYDROLASE 14"/>
    <property type="match status" value="1"/>
</dbReference>
<dbReference type="CDD" id="cd16104">
    <property type="entry name" value="Ubl_USP14_like"/>
    <property type="match status" value="1"/>
</dbReference>